<dbReference type="RefSeq" id="WP_115217424.1">
    <property type="nucleotide sequence ID" value="NZ_UHIA01000003.1"/>
</dbReference>
<evidence type="ECO:0000313" key="3">
    <source>
        <dbReference type="EMBL" id="SUO91287.1"/>
    </source>
</evidence>
<dbReference type="Pfam" id="PF03787">
    <property type="entry name" value="RAMPs"/>
    <property type="match status" value="1"/>
</dbReference>
<dbReference type="AlphaFoldDB" id="A0A380MJZ3"/>
<evidence type="ECO:0000313" key="5">
    <source>
        <dbReference type="Proteomes" id="UP000254575"/>
    </source>
</evidence>
<dbReference type="EMBL" id="UHIA01000004">
    <property type="protein sequence ID" value="SUO98669.1"/>
    <property type="molecule type" value="Genomic_DNA"/>
</dbReference>
<dbReference type="NCBIfam" id="TIGR01894">
    <property type="entry name" value="cas_TM1795_cmr1"/>
    <property type="match status" value="1"/>
</dbReference>
<name>A0A380MJZ3_9GAMM</name>
<protein>
    <submittedName>
        <fullName evidence="3">CRISPR type III-B/RAMP module RAMP protein Cmr1</fullName>
    </submittedName>
</protein>
<dbReference type="GO" id="GO:0051607">
    <property type="term" value="P:defense response to virus"/>
    <property type="evidence" value="ECO:0007669"/>
    <property type="project" value="UniProtKB-KW"/>
</dbReference>
<keyword evidence="1" id="KW-0051">Antiviral defense</keyword>
<dbReference type="EMBL" id="UHIA01000003">
    <property type="protein sequence ID" value="SUO91287.1"/>
    <property type="molecule type" value="Genomic_DNA"/>
</dbReference>
<dbReference type="Proteomes" id="UP000254575">
    <property type="component" value="Unassembled WGS sequence"/>
</dbReference>
<evidence type="ECO:0000313" key="4">
    <source>
        <dbReference type="EMBL" id="SUO98669.1"/>
    </source>
</evidence>
<organism evidence="3 5">
    <name type="scientific">Suttonella indologenes</name>
    <dbReference type="NCBI Taxonomy" id="13276"/>
    <lineage>
        <taxon>Bacteria</taxon>
        <taxon>Pseudomonadati</taxon>
        <taxon>Pseudomonadota</taxon>
        <taxon>Gammaproteobacteria</taxon>
        <taxon>Cardiobacteriales</taxon>
        <taxon>Cardiobacteriaceae</taxon>
        <taxon>Suttonella</taxon>
    </lineage>
</organism>
<sequence>MSLRKIDLAAPVFDKDSKIITTDSGQHSTEIAWQSISCELVTPIHGGGVEARHSDADLPIRVAAIRGQLRFWWRLLTQHKWKLKDIRKAEFALWGGMNDGDEGGGHASLVFLRVEMENKLQKALLSDYAKNINDTLGYALFTARSTRTGLPEMKLGKEGLRWNLQYCFDQKISDEQKEQVLETLRWWATLGGIGGRTRRGCGVFTVQGLNLVSEQEMRDLGCQILHSGSLENNAKAAWIDAIDAWKEKRREHKEAFRKLLGKNDEHSRHLATVFSRPVYNGSQWRAMVLMLPNSSQEVKNILGKTK</sequence>
<evidence type="ECO:0000256" key="1">
    <source>
        <dbReference type="ARBA" id="ARBA00023118"/>
    </source>
</evidence>
<gene>
    <name evidence="3" type="ORF">NCTC10717_00086</name>
    <name evidence="4" type="ORF">NCTC10717_02425</name>
</gene>
<dbReference type="InterPro" id="IPR005537">
    <property type="entry name" value="RAMP_III_fam"/>
</dbReference>
<dbReference type="InterPro" id="IPR007522">
    <property type="entry name" value="CRISPR-assoc_prot_TM1795"/>
</dbReference>
<keyword evidence="5" id="KW-1185">Reference proteome</keyword>
<accession>A0A380MJZ3</accession>
<reference evidence="3 5" key="1">
    <citation type="submission" date="2018-06" db="EMBL/GenBank/DDBJ databases">
        <authorList>
            <consortium name="Pathogen Informatics"/>
            <person name="Doyle S."/>
        </authorList>
    </citation>
    <scope>NUCLEOTIDE SEQUENCE [LARGE SCALE GENOMIC DNA]</scope>
    <source>
        <strain evidence="3 5">NCTC10717</strain>
    </source>
</reference>
<evidence type="ECO:0000259" key="2">
    <source>
        <dbReference type="Pfam" id="PF03787"/>
    </source>
</evidence>
<dbReference type="OrthoDB" id="190500at2"/>
<proteinExistence type="predicted"/>
<feature type="domain" description="CRISPR type III-associated protein" evidence="2">
    <location>
        <begin position="38"/>
        <end position="204"/>
    </location>
</feature>